<keyword evidence="6" id="KW-0547">Nucleotide-binding</keyword>
<evidence type="ECO:0000256" key="3">
    <source>
        <dbReference type="ARBA" id="ARBA00008804"/>
    </source>
</evidence>
<gene>
    <name evidence="13" type="ORF">J056_003804</name>
</gene>
<feature type="domain" description="Cation-transporting P-type ATPase N-terminal" evidence="12">
    <location>
        <begin position="73"/>
        <end position="135"/>
    </location>
</feature>
<dbReference type="eggNOG" id="KOG0205">
    <property type="taxonomic scope" value="Eukaryota"/>
</dbReference>
<dbReference type="SUPFAM" id="SSF81660">
    <property type="entry name" value="Metal cation-transporting ATPase, ATP-binding domain N"/>
    <property type="match status" value="1"/>
</dbReference>
<organism evidence="13 14">
    <name type="scientific">Wallemia ichthyophaga (strain EXF-994 / CBS 113033)</name>
    <dbReference type="NCBI Taxonomy" id="1299270"/>
    <lineage>
        <taxon>Eukaryota</taxon>
        <taxon>Fungi</taxon>
        <taxon>Dikarya</taxon>
        <taxon>Basidiomycota</taxon>
        <taxon>Wallemiomycotina</taxon>
        <taxon>Wallemiomycetes</taxon>
        <taxon>Wallemiales</taxon>
        <taxon>Wallemiaceae</taxon>
        <taxon>Wallemia</taxon>
    </lineage>
</organism>
<reference evidence="14" key="1">
    <citation type="journal article" date="2013" name="BMC Genomics">
        <title>Genome and transcriptome sequencing of the halophilic fungus Wallemia ichthyophaga: haloadaptations present and absent.</title>
        <authorList>
            <person name="Zajc J."/>
            <person name="Liu Y."/>
            <person name="Dai W."/>
            <person name="Yang Z."/>
            <person name="Hu J."/>
            <person name="Gostincar C."/>
            <person name="Gunde-Cimerman N."/>
        </authorList>
    </citation>
    <scope>NUCLEOTIDE SEQUENCE [LARGE SCALE GENOMIC DNA]</scope>
    <source>
        <strain evidence="14">EXF-994 / CBS 113033</strain>
    </source>
</reference>
<feature type="transmembrane region" description="Helical" evidence="11">
    <location>
        <begin position="292"/>
        <end position="309"/>
    </location>
</feature>
<dbReference type="InterPro" id="IPR004014">
    <property type="entry name" value="ATPase_P-typ_cation-transptr_N"/>
</dbReference>
<keyword evidence="10 11" id="KW-0472">Membrane</keyword>
<dbReference type="GO" id="GO:0015935">
    <property type="term" value="C:small ribosomal subunit"/>
    <property type="evidence" value="ECO:0007669"/>
    <property type="project" value="InterPro"/>
</dbReference>
<keyword evidence="9 11" id="KW-1133">Transmembrane helix</keyword>
<dbReference type="eggNOG" id="KOG0832">
    <property type="taxonomic scope" value="Eukaryota"/>
</dbReference>
<dbReference type="PRINTS" id="PR00395">
    <property type="entry name" value="RIBOSOMALS2"/>
</dbReference>
<accession>R9AIU7</accession>
<evidence type="ECO:0000256" key="5">
    <source>
        <dbReference type="ARBA" id="ARBA00022692"/>
    </source>
</evidence>
<dbReference type="InterPro" id="IPR001757">
    <property type="entry name" value="P_typ_ATPase"/>
</dbReference>
<dbReference type="SUPFAM" id="SSF81653">
    <property type="entry name" value="Calcium ATPase, transduction domain A"/>
    <property type="match status" value="2"/>
</dbReference>
<comment type="similarity">
    <text evidence="2">Belongs to the universal ribosomal protein uS2 family.</text>
</comment>
<dbReference type="Gene3D" id="3.40.50.10490">
    <property type="entry name" value="Glucose-6-phosphate isomerase like protein, domain 1"/>
    <property type="match status" value="1"/>
</dbReference>
<evidence type="ECO:0000256" key="11">
    <source>
        <dbReference type="SAM" id="Phobius"/>
    </source>
</evidence>
<dbReference type="InterPro" id="IPR008250">
    <property type="entry name" value="ATPase_P-typ_transduc_dom_A_sf"/>
</dbReference>
<dbReference type="STRING" id="1299270.R9AIU7"/>
<dbReference type="Gene3D" id="2.70.150.10">
    <property type="entry name" value="Calcium-transporting ATPase, cytoplasmic transduction domain A"/>
    <property type="match status" value="1"/>
</dbReference>
<evidence type="ECO:0000259" key="12">
    <source>
        <dbReference type="SMART" id="SM00831"/>
    </source>
</evidence>
<evidence type="ECO:0000313" key="14">
    <source>
        <dbReference type="Proteomes" id="UP000014064"/>
    </source>
</evidence>
<dbReference type="KEGG" id="wic:J056_003804"/>
<dbReference type="InterPro" id="IPR023298">
    <property type="entry name" value="ATPase_P-typ_TM_dom_sf"/>
</dbReference>
<dbReference type="InterPro" id="IPR023299">
    <property type="entry name" value="ATPase_P-typ_cyto_dom_N"/>
</dbReference>
<dbReference type="Gene3D" id="3.40.50.1000">
    <property type="entry name" value="HAD superfamily/HAD-like"/>
    <property type="match status" value="1"/>
</dbReference>
<keyword evidence="8" id="KW-1278">Translocase</keyword>
<dbReference type="Pfam" id="PF00690">
    <property type="entry name" value="Cation_ATPase_N"/>
    <property type="match status" value="1"/>
</dbReference>
<dbReference type="NCBIfam" id="TIGR01494">
    <property type="entry name" value="ATPase_P-type"/>
    <property type="match status" value="1"/>
</dbReference>
<dbReference type="GO" id="GO:0008553">
    <property type="term" value="F:P-type proton-exporting transporter activity"/>
    <property type="evidence" value="ECO:0007669"/>
    <property type="project" value="UniProtKB-EC"/>
</dbReference>
<dbReference type="RefSeq" id="XP_009267295.1">
    <property type="nucleotide sequence ID" value="XM_009269020.1"/>
</dbReference>
<keyword evidence="5 11" id="KW-0812">Transmembrane</keyword>
<dbReference type="PROSITE" id="PS00154">
    <property type="entry name" value="ATPASE_E1_E2"/>
    <property type="match status" value="1"/>
</dbReference>
<dbReference type="EC" id="7.1.2.1" evidence="4"/>
<evidence type="ECO:0000256" key="10">
    <source>
        <dbReference type="ARBA" id="ARBA00023136"/>
    </source>
</evidence>
<keyword evidence="14" id="KW-1185">Reference proteome</keyword>
<keyword evidence="7" id="KW-0067">ATP-binding</keyword>
<feature type="transmembrane region" description="Helical" evidence="11">
    <location>
        <begin position="356"/>
        <end position="388"/>
    </location>
</feature>
<dbReference type="HAMAP" id="MF_00291_B">
    <property type="entry name" value="Ribosomal_uS2_B"/>
    <property type="match status" value="1"/>
</dbReference>
<evidence type="ECO:0000256" key="1">
    <source>
        <dbReference type="ARBA" id="ARBA00004141"/>
    </source>
</evidence>
<feature type="transmembrane region" description="Helical" evidence="11">
    <location>
        <begin position="321"/>
        <end position="344"/>
    </location>
</feature>
<dbReference type="InterPro" id="IPR023591">
    <property type="entry name" value="Ribosomal_uS2_flav_dom_sf"/>
</dbReference>
<evidence type="ECO:0000256" key="7">
    <source>
        <dbReference type="ARBA" id="ARBA00022840"/>
    </source>
</evidence>
<dbReference type="SUPFAM" id="SSF52313">
    <property type="entry name" value="Ribosomal protein S2"/>
    <property type="match status" value="1"/>
</dbReference>
<evidence type="ECO:0000256" key="6">
    <source>
        <dbReference type="ARBA" id="ARBA00022741"/>
    </source>
</evidence>
<dbReference type="SMART" id="SM00831">
    <property type="entry name" value="Cation_ATPase_N"/>
    <property type="match status" value="1"/>
</dbReference>
<dbReference type="EMBL" id="KE007228">
    <property type="protein sequence ID" value="EOR02128.1"/>
    <property type="molecule type" value="Genomic_DNA"/>
</dbReference>
<feature type="transmembrane region" description="Helical" evidence="11">
    <location>
        <begin position="136"/>
        <end position="155"/>
    </location>
</feature>
<dbReference type="OrthoDB" id="116380at2759"/>
<dbReference type="Pfam" id="PF00122">
    <property type="entry name" value="E1-E2_ATPase"/>
    <property type="match status" value="2"/>
</dbReference>
<dbReference type="AlphaFoldDB" id="R9AIU7"/>
<dbReference type="InterPro" id="IPR023214">
    <property type="entry name" value="HAD_sf"/>
</dbReference>
<sequence>MSFLDGEKQPRYEEEDSPQHEYNALVDYIHNVELRKADDAQDVQDDNIEYKRPWYAPWKKIEIRQQGKSVPDDWMHADIKHGISSGDVDPRRRQFGFNELESPEENLVLKFIGFFRGPVLYVMEGAVALAGGLREWVDFGVIIGILLLNAFVGFYQEKQAGDIVAQLKKGIALRTIVIRDGQEQEVEARMLVPGDIVVIEEGSTIPADCELLADYKDKDGSRAREVFEKVKAETKKEKTEDEEDSYGKGPSILAADQSAITGESLAVDKYHGDIAFYTTICKRGKVFARVKMTAPISFVGKTAALVLGSNEKGHFVKVMNIIAGTLLVLVIVFLFAVWIGCFFRNVEIAQPRDNNLLVYTLIFAVIGVPVGLPVVTTTTLAVGAAYLAKRQAIVQKLTSIESLAGCDILCSDKTGTLTANKLSIHEPYTAEGVDMDWMMCVAALASSHNVKSLDPIDKITISTLKEYPKATEMLKTGWVTKDFRPFDPVSKRITSIVERDGITYTCAKGAPNSILKMCACPPQTAQAFRDQTMEFASRGFRSLGVAVQENNGDWQVLENVESLEHLGSTQNSSNAYKPWKTRLPTSQQPIDSLVGALTAAGAHLGHNHSEWNPSMRPYIYGTRHGQSIIDLEQTLVAIRRAAAVVRGVVERDGIVLFVGGKTRTTIVKRATERAAEKLEGNGFCVPNNWLPGTLTNRYRLLPGGKPEQPPPLPDLVVFSNPQTYPHALRECALTRVPTVGLMDSDGDPRGVTYAIPANDDSERAGELIINLLAEAGAEGLMVRRELEESRQKAQRVKQRKQADGA</sequence>
<evidence type="ECO:0000256" key="8">
    <source>
        <dbReference type="ARBA" id="ARBA00022967"/>
    </source>
</evidence>
<dbReference type="GO" id="GO:0016887">
    <property type="term" value="F:ATP hydrolysis activity"/>
    <property type="evidence" value="ECO:0007669"/>
    <property type="project" value="InterPro"/>
</dbReference>
<evidence type="ECO:0000313" key="13">
    <source>
        <dbReference type="EMBL" id="EOR02128.1"/>
    </source>
</evidence>
<dbReference type="PANTHER" id="PTHR42861">
    <property type="entry name" value="CALCIUM-TRANSPORTING ATPASE"/>
    <property type="match status" value="1"/>
</dbReference>
<evidence type="ECO:0000256" key="2">
    <source>
        <dbReference type="ARBA" id="ARBA00006242"/>
    </source>
</evidence>
<dbReference type="Gene3D" id="1.20.1110.10">
    <property type="entry name" value="Calcium-transporting ATPase, transmembrane domain"/>
    <property type="match status" value="1"/>
</dbReference>
<dbReference type="GO" id="GO:0005524">
    <property type="term" value="F:ATP binding"/>
    <property type="evidence" value="ECO:0007669"/>
    <property type="project" value="UniProtKB-KW"/>
</dbReference>
<name>R9AIU7_WALI9</name>
<dbReference type="SUPFAM" id="SSF81665">
    <property type="entry name" value="Calcium ATPase, transmembrane domain M"/>
    <property type="match status" value="1"/>
</dbReference>
<dbReference type="CDD" id="cd01425">
    <property type="entry name" value="RPS2"/>
    <property type="match status" value="1"/>
</dbReference>
<dbReference type="GO" id="GO:0003735">
    <property type="term" value="F:structural constituent of ribosome"/>
    <property type="evidence" value="ECO:0007669"/>
    <property type="project" value="InterPro"/>
</dbReference>
<dbReference type="Proteomes" id="UP000014064">
    <property type="component" value="Unassembled WGS sequence"/>
</dbReference>
<evidence type="ECO:0000256" key="4">
    <source>
        <dbReference type="ARBA" id="ARBA00012476"/>
    </source>
</evidence>
<dbReference type="InterPro" id="IPR001865">
    <property type="entry name" value="Ribosomal_uS2"/>
</dbReference>
<dbReference type="HOGENOM" id="CLU_349913_0_0_1"/>
<comment type="similarity">
    <text evidence="3">Belongs to the cation transport ATPase (P-type) (TC 3.A.3) family. Type IIIA subfamily.</text>
</comment>
<dbReference type="GeneID" id="20376756"/>
<dbReference type="GO" id="GO:0016020">
    <property type="term" value="C:membrane"/>
    <property type="evidence" value="ECO:0007669"/>
    <property type="project" value="UniProtKB-SubCell"/>
</dbReference>
<dbReference type="Pfam" id="PF00318">
    <property type="entry name" value="Ribosomal_S2"/>
    <property type="match status" value="2"/>
</dbReference>
<dbReference type="InterPro" id="IPR005706">
    <property type="entry name" value="Ribosomal_uS2_bac/mit/plastid"/>
</dbReference>
<dbReference type="InterPro" id="IPR059000">
    <property type="entry name" value="ATPase_P-type_domA"/>
</dbReference>
<dbReference type="GO" id="GO:0006412">
    <property type="term" value="P:translation"/>
    <property type="evidence" value="ECO:0007669"/>
    <property type="project" value="InterPro"/>
</dbReference>
<comment type="subcellular location">
    <subcellularLocation>
        <location evidence="1">Membrane</location>
        <topology evidence="1">Multi-pass membrane protein</topology>
    </subcellularLocation>
</comment>
<proteinExistence type="inferred from homology"/>
<evidence type="ECO:0000256" key="9">
    <source>
        <dbReference type="ARBA" id="ARBA00022989"/>
    </source>
</evidence>
<dbReference type="FunFam" id="3.40.1110.10:FF:000005">
    <property type="entry name" value="Plasma membrane ATPase"/>
    <property type="match status" value="1"/>
</dbReference>
<protein>
    <recommendedName>
        <fullName evidence="4">P-type H(+)-exporting transporter</fullName>
        <ecNumber evidence="4">7.1.2.1</ecNumber>
    </recommendedName>
</protein>
<dbReference type="Gene3D" id="3.40.1110.10">
    <property type="entry name" value="Calcium-transporting ATPase, cytoplasmic domain N"/>
    <property type="match status" value="1"/>
</dbReference>
<dbReference type="InterPro" id="IPR018303">
    <property type="entry name" value="ATPase_P-typ_P_site"/>
</dbReference>